<dbReference type="EMBL" id="LAZR01014379">
    <property type="protein sequence ID" value="KKM17755.1"/>
    <property type="molecule type" value="Genomic_DNA"/>
</dbReference>
<dbReference type="AlphaFoldDB" id="A0A0F9KQQ5"/>
<gene>
    <name evidence="1" type="ORF">LCGC14_1672600</name>
</gene>
<evidence type="ECO:0008006" key="2">
    <source>
        <dbReference type="Google" id="ProtNLM"/>
    </source>
</evidence>
<proteinExistence type="predicted"/>
<organism evidence="1">
    <name type="scientific">marine sediment metagenome</name>
    <dbReference type="NCBI Taxonomy" id="412755"/>
    <lineage>
        <taxon>unclassified sequences</taxon>
        <taxon>metagenomes</taxon>
        <taxon>ecological metagenomes</taxon>
    </lineage>
</organism>
<reference evidence="1" key="1">
    <citation type="journal article" date="2015" name="Nature">
        <title>Complex archaea that bridge the gap between prokaryotes and eukaryotes.</title>
        <authorList>
            <person name="Spang A."/>
            <person name="Saw J.H."/>
            <person name="Jorgensen S.L."/>
            <person name="Zaremba-Niedzwiedzka K."/>
            <person name="Martijn J."/>
            <person name="Lind A.E."/>
            <person name="van Eijk R."/>
            <person name="Schleper C."/>
            <person name="Guy L."/>
            <person name="Ettema T.J."/>
        </authorList>
    </citation>
    <scope>NUCLEOTIDE SEQUENCE</scope>
</reference>
<accession>A0A0F9KQQ5</accession>
<protein>
    <recommendedName>
        <fullName evidence="2">Right handed beta helix domain-containing protein</fullName>
    </recommendedName>
</protein>
<comment type="caution">
    <text evidence="1">The sequence shown here is derived from an EMBL/GenBank/DDBJ whole genome shotgun (WGS) entry which is preliminary data.</text>
</comment>
<dbReference type="SUPFAM" id="SSF51126">
    <property type="entry name" value="Pectin lyase-like"/>
    <property type="match status" value="1"/>
</dbReference>
<evidence type="ECO:0000313" key="1">
    <source>
        <dbReference type="EMBL" id="KKM17755.1"/>
    </source>
</evidence>
<dbReference type="InterPro" id="IPR011050">
    <property type="entry name" value="Pectin_lyase_fold/virulence"/>
</dbReference>
<name>A0A0F9KQQ5_9ZZZZ</name>
<sequence length="331" mass="34634">MAKNLPGLKRGFHWDSDNQDLGIYVNGVQVQSYSERAGRIYYVNNITGSSSSDGRSWGAAFDQVETAISASETYRQLGGGAPSVTTNDYVRNTIVVQGTGTAYTAVTSIPNYTNLIGLGADPRGNGSGIAQIDAAGVADCISIGSAGCRGLHMVNIQCDASAAGSFVGLDAEKLFRSKIEDCTFTNQGVSGIRINVGGGVTMRNVVCSNDTYAQITGLTLGTGATNNGHKIVDCEFFGDTNGVSFSSVAGKQTVFKNCYAYGGTYGFLDTSSSDVGHQPMYIDCYGNGQAGSSINSSGFKVSNNYTRHLTNCIENASGTVFNIPDISNTNA</sequence>